<comment type="caution">
    <text evidence="3">The sequence shown here is derived from an EMBL/GenBank/DDBJ whole genome shotgun (WGS) entry which is preliminary data.</text>
</comment>
<dbReference type="AlphaFoldDB" id="A0A9N9HQB9"/>
<evidence type="ECO:0000313" key="4">
    <source>
        <dbReference type="Proteomes" id="UP000789508"/>
    </source>
</evidence>
<proteinExistence type="predicted"/>
<dbReference type="PANTHER" id="PTHR43798:SF33">
    <property type="entry name" value="HYDROLASE, PUTATIVE (AFU_ORTHOLOGUE AFUA_2G14860)-RELATED"/>
    <property type="match status" value="1"/>
</dbReference>
<gene>
    <name evidence="3" type="ORF">ALEPTO_LOCUS11564</name>
</gene>
<organism evidence="3 4">
    <name type="scientific">Ambispora leptoticha</name>
    <dbReference type="NCBI Taxonomy" id="144679"/>
    <lineage>
        <taxon>Eukaryota</taxon>
        <taxon>Fungi</taxon>
        <taxon>Fungi incertae sedis</taxon>
        <taxon>Mucoromycota</taxon>
        <taxon>Glomeromycotina</taxon>
        <taxon>Glomeromycetes</taxon>
        <taxon>Archaeosporales</taxon>
        <taxon>Ambisporaceae</taxon>
        <taxon>Ambispora</taxon>
    </lineage>
</organism>
<accession>A0A9N9HQB9</accession>
<dbReference type="Pfam" id="PF00561">
    <property type="entry name" value="Abhydrolase_1"/>
    <property type="match status" value="1"/>
</dbReference>
<feature type="region of interest" description="Disordered" evidence="1">
    <location>
        <begin position="1"/>
        <end position="20"/>
    </location>
</feature>
<evidence type="ECO:0000259" key="2">
    <source>
        <dbReference type="Pfam" id="PF00561"/>
    </source>
</evidence>
<dbReference type="Gene3D" id="3.40.50.1820">
    <property type="entry name" value="alpha/beta hydrolase"/>
    <property type="match status" value="1"/>
</dbReference>
<feature type="non-terminal residue" evidence="3">
    <location>
        <position position="296"/>
    </location>
</feature>
<dbReference type="SUPFAM" id="SSF53474">
    <property type="entry name" value="alpha/beta-Hydrolases"/>
    <property type="match status" value="1"/>
</dbReference>
<dbReference type="GO" id="GO:0016020">
    <property type="term" value="C:membrane"/>
    <property type="evidence" value="ECO:0007669"/>
    <property type="project" value="TreeGrafter"/>
</dbReference>
<dbReference type="InterPro" id="IPR029058">
    <property type="entry name" value="AB_hydrolase_fold"/>
</dbReference>
<dbReference type="Proteomes" id="UP000789508">
    <property type="component" value="Unassembled WGS sequence"/>
</dbReference>
<name>A0A9N9HQB9_9GLOM</name>
<dbReference type="EMBL" id="CAJVPS010019338">
    <property type="protein sequence ID" value="CAG8700737.1"/>
    <property type="molecule type" value="Genomic_DNA"/>
</dbReference>
<reference evidence="3" key="1">
    <citation type="submission" date="2021-06" db="EMBL/GenBank/DDBJ databases">
        <authorList>
            <person name="Kallberg Y."/>
            <person name="Tangrot J."/>
            <person name="Rosling A."/>
        </authorList>
    </citation>
    <scope>NUCLEOTIDE SEQUENCE</scope>
    <source>
        <strain evidence="3">FL130A</strain>
    </source>
</reference>
<dbReference type="PANTHER" id="PTHR43798">
    <property type="entry name" value="MONOACYLGLYCEROL LIPASE"/>
    <property type="match status" value="1"/>
</dbReference>
<protein>
    <submittedName>
        <fullName evidence="3">7337_t:CDS:1</fullName>
    </submittedName>
</protein>
<dbReference type="InterPro" id="IPR000073">
    <property type="entry name" value="AB_hydrolase_1"/>
</dbReference>
<keyword evidence="4" id="KW-1185">Reference proteome</keyword>
<evidence type="ECO:0000256" key="1">
    <source>
        <dbReference type="SAM" id="MobiDB-lite"/>
    </source>
</evidence>
<dbReference type="InterPro" id="IPR050266">
    <property type="entry name" value="AB_hydrolase_sf"/>
</dbReference>
<evidence type="ECO:0000313" key="3">
    <source>
        <dbReference type="EMBL" id="CAG8700737.1"/>
    </source>
</evidence>
<dbReference type="OrthoDB" id="408373at2759"/>
<sequence>TITTTAIPNPVNEKDNNPSEHYSLYNSDSAYGIRNFTVKNANDSIPIFVEEIGDPKNPTVIFLHGFLYFRLIFNPVFKNEFLYKNFHLVRFDSRGVLDSGKPTDPNQYTLDHHAQDLKAVVDAITNANPGKKITLVGWSLGVAISTLYLGTFGQDKVNGFLTIGAKLESTAFDSTLLASIPQTTDYQEVIESRYASPNFLIGKDRPPLSEETALFFLGGTALTSTVYPKPTITSLLILHGGSDQVVPTIVSEHFLAEVKYGKRIVYAESGHLLFWEEPERFAKDLKEFVMFVNKKN</sequence>
<feature type="domain" description="AB hydrolase-1" evidence="2">
    <location>
        <begin position="58"/>
        <end position="182"/>
    </location>
</feature>